<evidence type="ECO:0008006" key="3">
    <source>
        <dbReference type="Google" id="ProtNLM"/>
    </source>
</evidence>
<sequence>MLETGVKNSIIKVMHGKKAPNCLSCKHFFVTWDRNFPRGCKIFGIKSIELPSIEVHRATGLHCPVYKKSDKIKDNDKSGGWYA</sequence>
<dbReference type="Proteomes" id="UP001466331">
    <property type="component" value="Unassembled WGS sequence"/>
</dbReference>
<name>A0ABU9U9Z6_9SPIR</name>
<comment type="caution">
    <text evidence="1">The sequence shown here is derived from an EMBL/GenBank/DDBJ whole genome shotgun (WGS) entry which is preliminary data.</text>
</comment>
<organism evidence="1 2">
    <name type="scientific">Rarispira pelagica</name>
    <dbReference type="NCBI Taxonomy" id="3141764"/>
    <lineage>
        <taxon>Bacteria</taxon>
        <taxon>Pseudomonadati</taxon>
        <taxon>Spirochaetota</taxon>
        <taxon>Spirochaetia</taxon>
        <taxon>Winmispirales</taxon>
        <taxon>Winmispiraceae</taxon>
        <taxon>Rarispira</taxon>
    </lineage>
</organism>
<keyword evidence="2" id="KW-1185">Reference proteome</keyword>
<reference evidence="1 2" key="1">
    <citation type="submission" date="2024-03" db="EMBL/GenBank/DDBJ databases">
        <title>Ignisphaera cupida sp. nov., a hyperthermophilic hydrolytic archaeon from a hot spring of Kamchatka, and proposal of Ignisphaeraceae fam. nov.</title>
        <authorList>
            <person name="Podosokorskaya O.A."/>
            <person name="Elcheninov A.G."/>
            <person name="Maltseva A.I."/>
            <person name="Zayulina K.S."/>
            <person name="Novikov A."/>
            <person name="Merkel A.Y."/>
        </authorList>
    </citation>
    <scope>NUCLEOTIDE SEQUENCE [LARGE SCALE GENOMIC DNA]</scope>
    <source>
        <strain evidence="1 2">38H-sp</strain>
    </source>
</reference>
<protein>
    <recommendedName>
        <fullName evidence="3">Uracil-DNA glycosylase</fullName>
    </recommendedName>
</protein>
<evidence type="ECO:0000313" key="1">
    <source>
        <dbReference type="EMBL" id="MEM5947483.1"/>
    </source>
</evidence>
<evidence type="ECO:0000313" key="2">
    <source>
        <dbReference type="Proteomes" id="UP001466331"/>
    </source>
</evidence>
<dbReference type="EMBL" id="JBCHKQ010000001">
    <property type="protein sequence ID" value="MEM5947483.1"/>
    <property type="molecule type" value="Genomic_DNA"/>
</dbReference>
<proteinExistence type="predicted"/>
<accession>A0ABU9U9Z6</accession>
<dbReference type="RefSeq" id="WP_420068931.1">
    <property type="nucleotide sequence ID" value="NZ_JBCHKQ010000001.1"/>
</dbReference>
<gene>
    <name evidence="1" type="ORF">WKV44_02890</name>
</gene>